<dbReference type="RefSeq" id="XP_011270095.1">
    <property type="nucleotide sequence ID" value="XM_011271793.1"/>
</dbReference>
<dbReference type="OrthoDB" id="7372677at2759"/>
<evidence type="ECO:0000313" key="1">
    <source>
        <dbReference type="EMBL" id="KJE90143.1"/>
    </source>
</evidence>
<dbReference type="EMBL" id="KE346361">
    <property type="protein sequence ID" value="KJE90143.1"/>
    <property type="molecule type" value="Genomic_DNA"/>
</dbReference>
<reference evidence="2" key="1">
    <citation type="submission" date="2011-02" db="EMBL/GenBank/DDBJ databases">
        <title>The Genome Sequence of Capsaspora owczarzaki ATCC 30864.</title>
        <authorList>
            <person name="Russ C."/>
            <person name="Cuomo C."/>
            <person name="Burger G."/>
            <person name="Gray M.W."/>
            <person name="Holland P.W.H."/>
            <person name="King N."/>
            <person name="Lang F.B.F."/>
            <person name="Roger A.J."/>
            <person name="Ruiz-Trillo I."/>
            <person name="Young S.K."/>
            <person name="Zeng Q."/>
            <person name="Gargeya S."/>
            <person name="Alvarado L."/>
            <person name="Berlin A."/>
            <person name="Chapman S.B."/>
            <person name="Chen Z."/>
            <person name="Freedman E."/>
            <person name="Gellesch M."/>
            <person name="Goldberg J."/>
            <person name="Griggs A."/>
            <person name="Gujja S."/>
            <person name="Heilman E."/>
            <person name="Heiman D."/>
            <person name="Howarth C."/>
            <person name="Mehta T."/>
            <person name="Neiman D."/>
            <person name="Pearson M."/>
            <person name="Roberts A."/>
            <person name="Saif S."/>
            <person name="Shea T."/>
            <person name="Shenoy N."/>
            <person name="Sisk P."/>
            <person name="Stolte C."/>
            <person name="Sykes S."/>
            <person name="White J."/>
            <person name="Yandava C."/>
            <person name="Haas B."/>
            <person name="Nusbaum C."/>
            <person name="Birren B."/>
        </authorList>
    </citation>
    <scope>NUCLEOTIDE SEQUENCE</scope>
    <source>
        <strain evidence="2">ATCC 30864</strain>
    </source>
</reference>
<proteinExistence type="predicted"/>
<gene>
    <name evidence="1" type="ORF">CAOG_008513</name>
</gene>
<dbReference type="AlphaFoldDB" id="A0A0D2WKL2"/>
<organism evidence="1 2">
    <name type="scientific">Capsaspora owczarzaki (strain ATCC 30864)</name>
    <dbReference type="NCBI Taxonomy" id="595528"/>
    <lineage>
        <taxon>Eukaryota</taxon>
        <taxon>Filasterea</taxon>
        <taxon>Capsaspora</taxon>
    </lineage>
</organism>
<accession>A0A0D2WKL2</accession>
<dbReference type="InParanoid" id="A0A0D2WKL2"/>
<keyword evidence="2" id="KW-1185">Reference proteome</keyword>
<sequence>MSDNNSAAAAAVPATSGEVVREISQTDHLNKKLLQSFMSALPTMNIPVPPAEEDDDAFDEAKFEAEQALADAYMEQLAKQFAKARAAEASATQGSQADVKSE</sequence>
<evidence type="ECO:0000313" key="2">
    <source>
        <dbReference type="Proteomes" id="UP000008743"/>
    </source>
</evidence>
<protein>
    <submittedName>
        <fullName evidence="1">Uncharacterized protein</fullName>
    </submittedName>
</protein>
<dbReference type="Proteomes" id="UP000008743">
    <property type="component" value="Unassembled WGS sequence"/>
</dbReference>
<name>A0A0D2WKL2_CAPO3</name>